<keyword evidence="2" id="KW-0732">Signal</keyword>
<feature type="signal peptide" evidence="2">
    <location>
        <begin position="1"/>
        <end position="25"/>
    </location>
</feature>
<dbReference type="PANTHER" id="PTHR12147:SF26">
    <property type="entry name" value="PEPTIDASE M28 DOMAIN-CONTAINING PROTEIN"/>
    <property type="match status" value="1"/>
</dbReference>
<feature type="domain" description="Peptidase M28" evidence="4">
    <location>
        <begin position="253"/>
        <end position="474"/>
    </location>
</feature>
<evidence type="ECO:0000259" key="3">
    <source>
        <dbReference type="Pfam" id="PF02225"/>
    </source>
</evidence>
<feature type="domain" description="PA" evidence="3">
    <location>
        <begin position="143"/>
        <end position="231"/>
    </location>
</feature>
<evidence type="ECO:0000259" key="4">
    <source>
        <dbReference type="Pfam" id="PF04389"/>
    </source>
</evidence>
<dbReference type="Pfam" id="PF04389">
    <property type="entry name" value="Peptidase_M28"/>
    <property type="match status" value="1"/>
</dbReference>
<dbReference type="OrthoDB" id="345880at2"/>
<dbReference type="KEGG" id="noy:EXE57_14040"/>
<reference evidence="5 6" key="1">
    <citation type="submission" date="2019-03" db="EMBL/GenBank/DDBJ databases">
        <title>Three New Species of Nocardioides, Nocardioides euryhalodurans sp. nov., Nocardioides seonyuensis sp. nov. and Nocardioides eburneoflavus sp. nov., Iolated from Soil.</title>
        <authorList>
            <person name="Roh S.G."/>
            <person name="Lee C."/>
            <person name="Kim M.-K."/>
            <person name="Kim S.B."/>
        </authorList>
    </citation>
    <scope>NUCLEOTIDE SEQUENCE [LARGE SCALE GENOMIC DNA]</scope>
    <source>
        <strain evidence="5 6">MMS17-SY117</strain>
    </source>
</reference>
<keyword evidence="6" id="KW-1185">Reference proteome</keyword>
<dbReference type="Gene3D" id="3.40.630.10">
    <property type="entry name" value="Zn peptidases"/>
    <property type="match status" value="1"/>
</dbReference>
<keyword evidence="5" id="KW-0378">Hydrolase</keyword>
<dbReference type="EMBL" id="CP038267">
    <property type="protein sequence ID" value="QBR93257.1"/>
    <property type="molecule type" value="Genomic_DNA"/>
</dbReference>
<dbReference type="Proteomes" id="UP000294894">
    <property type="component" value="Chromosome"/>
</dbReference>
<dbReference type="PANTHER" id="PTHR12147">
    <property type="entry name" value="METALLOPEPTIDASE M28 FAMILY MEMBER"/>
    <property type="match status" value="1"/>
</dbReference>
<dbReference type="InterPro" id="IPR007484">
    <property type="entry name" value="Peptidase_M28"/>
</dbReference>
<dbReference type="InterPro" id="IPR046450">
    <property type="entry name" value="PA_dom_sf"/>
</dbReference>
<dbReference type="SUPFAM" id="SSF52025">
    <property type="entry name" value="PA domain"/>
    <property type="match status" value="1"/>
</dbReference>
<name>A0A4P7GN85_9ACTN</name>
<sequence>MTSGAALLGTAALIAAAATVVPASADDDAAGRPTARHEANGSVRGVMDHLIELEEIGDRHGGRASGTPGYEASRDYVVKRLSRAGYRPQVQEFDFPFFQQLGPSSFEVTAPTPRTFEEGVDFSTLEYSGAGDITAPVEGVDLALVTPADSTSGCEDADFAGFTAGNIALVQRGVCTFGEKATNALEAGAVAVIVMNQGNTPERSVLLENVTLGGPVGLPVIGVSFADGQALDADGTIAHVVTDTQSEIATTWNVTAETRGSRQNVVMAGAHLDSVVGGNGINDNGSGSAALLETAEAVADMKRTPNNKVRFAWWGAEENGLLGSEHYVAEMAENQPGKFQNIALYLNFDMVGSPNYMLGVYDGNNDAFPPEESATAPEGSAAIEKMYARFFDKIGTGSVETAFSGRSDYGPFIALNVPAGGLFTGAEGVKSEEEAELFGGTAGEAYDSCYHQACDDLGNVSRAALKANTAAIMHSVTKYARSTRTVNGDRTGHEVPPAPARSKATDHHHGAPKAAR</sequence>
<dbReference type="Pfam" id="PF02225">
    <property type="entry name" value="PA"/>
    <property type="match status" value="1"/>
</dbReference>
<accession>A0A4P7GN85</accession>
<dbReference type="GO" id="GO:0006508">
    <property type="term" value="P:proteolysis"/>
    <property type="evidence" value="ECO:0007669"/>
    <property type="project" value="InterPro"/>
</dbReference>
<evidence type="ECO:0000256" key="1">
    <source>
        <dbReference type="SAM" id="MobiDB-lite"/>
    </source>
</evidence>
<proteinExistence type="predicted"/>
<organism evidence="5 6">
    <name type="scientific">Nocardioides euryhalodurans</name>
    <dbReference type="NCBI Taxonomy" id="2518370"/>
    <lineage>
        <taxon>Bacteria</taxon>
        <taxon>Bacillati</taxon>
        <taxon>Actinomycetota</taxon>
        <taxon>Actinomycetes</taxon>
        <taxon>Propionibacteriales</taxon>
        <taxon>Nocardioidaceae</taxon>
        <taxon>Nocardioides</taxon>
    </lineage>
</organism>
<dbReference type="RefSeq" id="WP_135078500.1">
    <property type="nucleotide sequence ID" value="NZ_CP038267.1"/>
</dbReference>
<feature type="chain" id="PRO_5020625804" evidence="2">
    <location>
        <begin position="26"/>
        <end position="516"/>
    </location>
</feature>
<dbReference type="InterPro" id="IPR045175">
    <property type="entry name" value="M28_fam"/>
</dbReference>
<evidence type="ECO:0000256" key="2">
    <source>
        <dbReference type="SAM" id="SignalP"/>
    </source>
</evidence>
<gene>
    <name evidence="5" type="ORF">EXE57_14040</name>
</gene>
<evidence type="ECO:0000313" key="6">
    <source>
        <dbReference type="Proteomes" id="UP000294894"/>
    </source>
</evidence>
<dbReference type="AlphaFoldDB" id="A0A4P7GN85"/>
<protein>
    <submittedName>
        <fullName evidence="5">M20/M25/M40 family metallo-hydrolase</fullName>
    </submittedName>
</protein>
<dbReference type="SUPFAM" id="SSF53187">
    <property type="entry name" value="Zn-dependent exopeptidases"/>
    <property type="match status" value="1"/>
</dbReference>
<dbReference type="InterPro" id="IPR003137">
    <property type="entry name" value="PA_domain"/>
</dbReference>
<dbReference type="GO" id="GO:0008235">
    <property type="term" value="F:metalloexopeptidase activity"/>
    <property type="evidence" value="ECO:0007669"/>
    <property type="project" value="InterPro"/>
</dbReference>
<evidence type="ECO:0000313" key="5">
    <source>
        <dbReference type="EMBL" id="QBR93257.1"/>
    </source>
</evidence>
<feature type="region of interest" description="Disordered" evidence="1">
    <location>
        <begin position="482"/>
        <end position="516"/>
    </location>
</feature>
<dbReference type="Gene3D" id="3.50.30.30">
    <property type="match status" value="1"/>
</dbReference>